<organism evidence="2 3">
    <name type="scientific">Stephania cephalantha</name>
    <dbReference type="NCBI Taxonomy" id="152367"/>
    <lineage>
        <taxon>Eukaryota</taxon>
        <taxon>Viridiplantae</taxon>
        <taxon>Streptophyta</taxon>
        <taxon>Embryophyta</taxon>
        <taxon>Tracheophyta</taxon>
        <taxon>Spermatophyta</taxon>
        <taxon>Magnoliopsida</taxon>
        <taxon>Ranunculales</taxon>
        <taxon>Menispermaceae</taxon>
        <taxon>Menispermoideae</taxon>
        <taxon>Cissampelideae</taxon>
        <taxon>Stephania</taxon>
    </lineage>
</organism>
<evidence type="ECO:0000313" key="3">
    <source>
        <dbReference type="Proteomes" id="UP001419268"/>
    </source>
</evidence>
<feature type="compositionally biased region" description="Basic and acidic residues" evidence="1">
    <location>
        <begin position="48"/>
        <end position="57"/>
    </location>
</feature>
<name>A0AAP0HHF9_9MAGN</name>
<protein>
    <submittedName>
        <fullName evidence="2">Uncharacterized protein</fullName>
    </submittedName>
</protein>
<feature type="compositionally biased region" description="Gly residues" evidence="1">
    <location>
        <begin position="109"/>
        <end position="129"/>
    </location>
</feature>
<feature type="region of interest" description="Disordered" evidence="1">
    <location>
        <begin position="1"/>
        <end position="61"/>
    </location>
</feature>
<evidence type="ECO:0000256" key="1">
    <source>
        <dbReference type="SAM" id="MobiDB-lite"/>
    </source>
</evidence>
<dbReference type="Proteomes" id="UP001419268">
    <property type="component" value="Unassembled WGS sequence"/>
</dbReference>
<feature type="region of interest" description="Disordered" evidence="1">
    <location>
        <begin position="78"/>
        <end position="129"/>
    </location>
</feature>
<dbReference type="EMBL" id="JBBNAG010000013">
    <property type="protein sequence ID" value="KAK9084496.1"/>
    <property type="molecule type" value="Genomic_DNA"/>
</dbReference>
<reference evidence="2 3" key="1">
    <citation type="submission" date="2024-01" db="EMBL/GenBank/DDBJ databases">
        <title>Genome assemblies of Stephania.</title>
        <authorList>
            <person name="Yang L."/>
        </authorList>
    </citation>
    <scope>NUCLEOTIDE SEQUENCE [LARGE SCALE GENOMIC DNA]</scope>
    <source>
        <strain evidence="2">JXDWG</strain>
        <tissue evidence="2">Leaf</tissue>
    </source>
</reference>
<comment type="caution">
    <text evidence="2">The sequence shown here is derived from an EMBL/GenBank/DDBJ whole genome shotgun (WGS) entry which is preliminary data.</text>
</comment>
<accession>A0AAP0HHF9</accession>
<keyword evidence="3" id="KW-1185">Reference proteome</keyword>
<gene>
    <name evidence="2" type="ORF">Scep_030967</name>
</gene>
<proteinExistence type="predicted"/>
<dbReference type="AlphaFoldDB" id="A0AAP0HHF9"/>
<evidence type="ECO:0000313" key="2">
    <source>
        <dbReference type="EMBL" id="KAK9084496.1"/>
    </source>
</evidence>
<sequence length="129" mass="13752">MASEGATERRRRGRVNRNQGATESARAVVYGMTAMKGGGLGHHGGRKSSVERDTMEGRRRRAGWVKDVILECIRSAEKEERGACGGTGVRNSGSGTWREQRQRRKEQRGGNGVSGGGRSPCVGGGGRPA</sequence>